<feature type="region of interest" description="Disordered" evidence="1">
    <location>
        <begin position="49"/>
        <end position="80"/>
    </location>
</feature>
<protein>
    <submittedName>
        <fullName evidence="2">Uncharacterized protein</fullName>
    </submittedName>
</protein>
<keyword evidence="3" id="KW-1185">Reference proteome</keyword>
<reference evidence="2 3" key="1">
    <citation type="submission" date="2014-08" db="EMBL/GenBank/DDBJ databases">
        <title>Complete genome sequence of Corynebacterium frankenforstense ST18(T) (=DSM 45800(T)), isolated from raw cow milk.</title>
        <authorList>
            <person name="Ruckert C."/>
            <person name="Albersmeier A."/>
            <person name="Winkler A."/>
            <person name="Lipski A."/>
            <person name="Kalinowski J."/>
        </authorList>
    </citation>
    <scope>NUCLEOTIDE SEQUENCE [LARGE SCALE GENOMIC DNA]</scope>
    <source>
        <strain evidence="2 3">ST18</strain>
    </source>
</reference>
<sequence>MSLSLTVDLNTATLADLEALVAAARTAGVSTGASVTLDGDSQTLTVVADQPTSATGSARHAERPGDGENSREFPTLTADNIGGVGEAAVRSVIDILTGRQEPPRR</sequence>
<dbReference type="KEGG" id="cfk:CFRA_08430"/>
<evidence type="ECO:0000256" key="1">
    <source>
        <dbReference type="SAM" id="MobiDB-lite"/>
    </source>
</evidence>
<evidence type="ECO:0000313" key="3">
    <source>
        <dbReference type="Proteomes" id="UP000185434"/>
    </source>
</evidence>
<gene>
    <name evidence="2" type="ORF">CFRA_08430</name>
</gene>
<dbReference type="RefSeq" id="WP_075664267.1">
    <property type="nucleotide sequence ID" value="NZ_CP009247.1"/>
</dbReference>
<dbReference type="STRING" id="1437875.CFRA_08430"/>
<name>A0A1L7CTU1_9CORY</name>
<accession>A0A1L7CTU1</accession>
<proteinExistence type="predicted"/>
<evidence type="ECO:0000313" key="2">
    <source>
        <dbReference type="EMBL" id="APT89273.1"/>
    </source>
</evidence>
<dbReference type="EMBL" id="CP009247">
    <property type="protein sequence ID" value="APT89273.1"/>
    <property type="molecule type" value="Genomic_DNA"/>
</dbReference>
<dbReference type="AlphaFoldDB" id="A0A1L7CTU1"/>
<dbReference type="Proteomes" id="UP000185434">
    <property type="component" value="Chromosome"/>
</dbReference>
<feature type="compositionally biased region" description="Basic and acidic residues" evidence="1">
    <location>
        <begin position="59"/>
        <end position="71"/>
    </location>
</feature>
<organism evidence="2 3">
    <name type="scientific">Corynebacterium frankenforstense DSM 45800</name>
    <dbReference type="NCBI Taxonomy" id="1437875"/>
    <lineage>
        <taxon>Bacteria</taxon>
        <taxon>Bacillati</taxon>
        <taxon>Actinomycetota</taxon>
        <taxon>Actinomycetes</taxon>
        <taxon>Mycobacteriales</taxon>
        <taxon>Corynebacteriaceae</taxon>
        <taxon>Corynebacterium</taxon>
    </lineage>
</organism>